<gene>
    <name evidence="4" type="ORF">TSAR_013086</name>
</gene>
<dbReference type="InterPro" id="IPR001878">
    <property type="entry name" value="Znf_CCHC"/>
</dbReference>
<protein>
    <recommendedName>
        <fullName evidence="3">CCHC-type domain-containing protein</fullName>
    </recommendedName>
</protein>
<accession>A0A232FMM2</accession>
<evidence type="ECO:0000313" key="5">
    <source>
        <dbReference type="Proteomes" id="UP000215335"/>
    </source>
</evidence>
<evidence type="ECO:0000256" key="2">
    <source>
        <dbReference type="SAM" id="MobiDB-lite"/>
    </source>
</evidence>
<keyword evidence="1" id="KW-0479">Metal-binding</keyword>
<dbReference type="Proteomes" id="UP000215335">
    <property type="component" value="Unassembled WGS sequence"/>
</dbReference>
<keyword evidence="1" id="KW-0863">Zinc-finger</keyword>
<name>A0A232FMM2_9HYME</name>
<evidence type="ECO:0000256" key="1">
    <source>
        <dbReference type="PROSITE-ProRule" id="PRU00047"/>
    </source>
</evidence>
<dbReference type="AlphaFoldDB" id="A0A232FMM2"/>
<feature type="region of interest" description="Disordered" evidence="2">
    <location>
        <begin position="185"/>
        <end position="208"/>
    </location>
</feature>
<dbReference type="EMBL" id="NNAY01000014">
    <property type="protein sequence ID" value="OXU31974.1"/>
    <property type="molecule type" value="Genomic_DNA"/>
</dbReference>
<proteinExistence type="predicted"/>
<evidence type="ECO:0000259" key="3">
    <source>
        <dbReference type="PROSITE" id="PS50158"/>
    </source>
</evidence>
<keyword evidence="1" id="KW-0862">Zinc</keyword>
<dbReference type="GO" id="GO:0003676">
    <property type="term" value="F:nucleic acid binding"/>
    <property type="evidence" value="ECO:0007669"/>
    <property type="project" value="InterPro"/>
</dbReference>
<evidence type="ECO:0000313" key="4">
    <source>
        <dbReference type="EMBL" id="OXU31974.1"/>
    </source>
</evidence>
<dbReference type="PROSITE" id="PS50158">
    <property type="entry name" value="ZF_CCHC"/>
    <property type="match status" value="1"/>
</dbReference>
<comment type="caution">
    <text evidence="4">The sequence shown here is derived from an EMBL/GenBank/DDBJ whole genome shotgun (WGS) entry which is preliminary data.</text>
</comment>
<keyword evidence="5" id="KW-1185">Reference proteome</keyword>
<feature type="region of interest" description="Disordered" evidence="2">
    <location>
        <begin position="100"/>
        <end position="150"/>
    </location>
</feature>
<sequence length="303" mass="32370">MLAEIKMLVPKSKVINQDTVITHARAAEKSIHDRDHYKAPPPPEVCLMPQVAYKQESDALRQTVTPKGAPAVAEVTEIFVAAAYFATACKEALAQLNVPGNATGGSKRNDKKNQLKSTSSITIEGVPGERKPQREPTSNYNAGQASHGPAKSPIKCYGCGWPGYYKRSCPACSLKMGKDGVSAFPEDTQGTSNPSLGQTGGNEVMPLKGDSPSDIDCMGIGGFRLRALCDSGAARAAIDPIGIQIASACGRSIIPYKGTGAKLANGQLVPIYGHVELPFDLLGQRRYLSHDYESVGIRMYPRH</sequence>
<dbReference type="GO" id="GO:0008270">
    <property type="term" value="F:zinc ion binding"/>
    <property type="evidence" value="ECO:0007669"/>
    <property type="project" value="UniProtKB-KW"/>
</dbReference>
<reference evidence="4 5" key="1">
    <citation type="journal article" date="2017" name="Curr. Biol.">
        <title>The Evolution of Venom by Co-option of Single-Copy Genes.</title>
        <authorList>
            <person name="Martinson E.O."/>
            <person name="Mrinalini"/>
            <person name="Kelkar Y.D."/>
            <person name="Chang C.H."/>
            <person name="Werren J.H."/>
        </authorList>
    </citation>
    <scope>NUCLEOTIDE SEQUENCE [LARGE SCALE GENOMIC DNA]</scope>
    <source>
        <strain evidence="4 5">Alberta</strain>
        <tissue evidence="4">Whole body</tissue>
    </source>
</reference>
<feature type="compositionally biased region" description="Polar residues" evidence="2">
    <location>
        <begin position="135"/>
        <end position="144"/>
    </location>
</feature>
<feature type="domain" description="CCHC-type" evidence="3">
    <location>
        <begin position="155"/>
        <end position="170"/>
    </location>
</feature>
<organism evidence="4 5">
    <name type="scientific">Trichomalopsis sarcophagae</name>
    <dbReference type="NCBI Taxonomy" id="543379"/>
    <lineage>
        <taxon>Eukaryota</taxon>
        <taxon>Metazoa</taxon>
        <taxon>Ecdysozoa</taxon>
        <taxon>Arthropoda</taxon>
        <taxon>Hexapoda</taxon>
        <taxon>Insecta</taxon>
        <taxon>Pterygota</taxon>
        <taxon>Neoptera</taxon>
        <taxon>Endopterygota</taxon>
        <taxon>Hymenoptera</taxon>
        <taxon>Apocrita</taxon>
        <taxon>Proctotrupomorpha</taxon>
        <taxon>Chalcidoidea</taxon>
        <taxon>Pteromalidae</taxon>
        <taxon>Pteromalinae</taxon>
        <taxon>Trichomalopsis</taxon>
    </lineage>
</organism>
<feature type="compositionally biased region" description="Polar residues" evidence="2">
    <location>
        <begin position="188"/>
        <end position="197"/>
    </location>
</feature>